<reference evidence="5 6" key="1">
    <citation type="submission" date="2021-07" db="EMBL/GenBank/DDBJ databases">
        <title>Whole genome sequencing of non-tuberculosis mycobacteria type-strains.</title>
        <authorList>
            <person name="Igarashi Y."/>
            <person name="Osugi A."/>
            <person name="Mitarai S."/>
        </authorList>
    </citation>
    <scope>NUCLEOTIDE SEQUENCE [LARGE SCALE GENOMIC DNA]</scope>
    <source>
        <strain evidence="5 6">JCM 16370</strain>
    </source>
</reference>
<organism evidence="5 6">
    <name type="scientific">Mycolicibacterium pallens</name>
    <dbReference type="NCBI Taxonomy" id="370524"/>
    <lineage>
        <taxon>Bacteria</taxon>
        <taxon>Bacillati</taxon>
        <taxon>Actinomycetota</taxon>
        <taxon>Actinomycetes</taxon>
        <taxon>Mycobacteriales</taxon>
        <taxon>Mycobacteriaceae</taxon>
        <taxon>Mycolicibacterium</taxon>
    </lineage>
</organism>
<evidence type="ECO:0000256" key="2">
    <source>
        <dbReference type="ARBA" id="ARBA00022670"/>
    </source>
</evidence>
<dbReference type="Gene3D" id="3.40.50.1450">
    <property type="entry name" value="HybD-like"/>
    <property type="match status" value="1"/>
</dbReference>
<dbReference type="SUPFAM" id="SSF53163">
    <property type="entry name" value="HybD-like"/>
    <property type="match status" value="1"/>
</dbReference>
<dbReference type="InterPro" id="IPR023430">
    <property type="entry name" value="Pept_HybD-like_dom_sf"/>
</dbReference>
<sequence length="163" mass="16815">MPSRILVAGIGNIFLGDDGFGSEVVRLLYATDGAEPDLRVTDYGIGGMHLAYDLLDAWSALVLVDALPDRGSPGTVHVFTADHETSCLATALDAHSMDPGAVFASLRALGGTAPPTVVVGCEVADIADGIGLSEPVRAAVPAAVDAVRAAIVMVRQRYTAQEV</sequence>
<dbReference type="InterPro" id="IPR000671">
    <property type="entry name" value="Peptidase_A31"/>
</dbReference>
<evidence type="ECO:0000313" key="5">
    <source>
        <dbReference type="EMBL" id="QYL18764.1"/>
    </source>
</evidence>
<keyword evidence="4" id="KW-0378">Hydrolase</keyword>
<dbReference type="NCBIfam" id="TIGR00072">
    <property type="entry name" value="hydrog_prot"/>
    <property type="match status" value="1"/>
</dbReference>
<evidence type="ECO:0000256" key="4">
    <source>
        <dbReference type="ARBA" id="ARBA00022801"/>
    </source>
</evidence>
<keyword evidence="2 5" id="KW-0645">Protease</keyword>
<gene>
    <name evidence="5" type="ORF">K0O64_09880</name>
</gene>
<dbReference type="RefSeq" id="WP_071946421.1">
    <property type="nucleotide sequence ID" value="NZ_BAAAVX010000045.1"/>
</dbReference>
<dbReference type="PRINTS" id="PR00446">
    <property type="entry name" value="HYDRGNUPTAKE"/>
</dbReference>
<comment type="similarity">
    <text evidence="1">Belongs to the peptidase A31 family.</text>
</comment>
<dbReference type="GO" id="GO:0008233">
    <property type="term" value="F:peptidase activity"/>
    <property type="evidence" value="ECO:0007669"/>
    <property type="project" value="UniProtKB-KW"/>
</dbReference>
<dbReference type="PANTHER" id="PTHR30302:SF1">
    <property type="entry name" value="HYDROGENASE 2 MATURATION PROTEASE"/>
    <property type="match status" value="1"/>
</dbReference>
<accession>A0ABX8VLV7</accession>
<dbReference type="EMBL" id="CP080333">
    <property type="protein sequence ID" value="QYL18764.1"/>
    <property type="molecule type" value="Genomic_DNA"/>
</dbReference>
<dbReference type="Pfam" id="PF01750">
    <property type="entry name" value="HycI"/>
    <property type="match status" value="1"/>
</dbReference>
<protein>
    <submittedName>
        <fullName evidence="5">Hydrogenase maturation protease</fullName>
    </submittedName>
</protein>
<proteinExistence type="inferred from homology"/>
<name>A0ABX8VLV7_9MYCO</name>
<dbReference type="Proteomes" id="UP000825367">
    <property type="component" value="Chromosome"/>
</dbReference>
<dbReference type="GO" id="GO:0006508">
    <property type="term" value="P:proteolysis"/>
    <property type="evidence" value="ECO:0007669"/>
    <property type="project" value="UniProtKB-KW"/>
</dbReference>
<keyword evidence="6" id="KW-1185">Reference proteome</keyword>
<dbReference type="PANTHER" id="PTHR30302">
    <property type="entry name" value="HYDROGENASE 1 MATURATION PROTEASE"/>
    <property type="match status" value="1"/>
</dbReference>
<keyword evidence="3" id="KW-0064">Aspartyl protease</keyword>
<evidence type="ECO:0000256" key="3">
    <source>
        <dbReference type="ARBA" id="ARBA00022750"/>
    </source>
</evidence>
<evidence type="ECO:0000313" key="6">
    <source>
        <dbReference type="Proteomes" id="UP000825367"/>
    </source>
</evidence>
<evidence type="ECO:0000256" key="1">
    <source>
        <dbReference type="ARBA" id="ARBA00006814"/>
    </source>
</evidence>